<evidence type="ECO:0000259" key="1">
    <source>
        <dbReference type="Pfam" id="PF07179"/>
    </source>
</evidence>
<keyword evidence="3" id="KW-1185">Reference proteome</keyword>
<sequence>MTPLDLLCETPFHDADAPTRALALSRLADTELFAALTQEPADDRAELQIYELPEGPVALACDLEERLAGFVGGPVAYVALPGRLLVAALAAEGRGLLVNPGQPSQMLLEPGVLQWLTGALEARPNLAPDAASADLRPPEPATVADLAGPLSLRLGDMVGLVARAALFGSVWADGRRNHTLLLLGVAETHREALAKAFAELLAFLPEQPGGVDIAFADSALPPVALVLDIPEPQAEAVAPQRDPKAPPRLRW</sequence>
<name>A0A844H5B4_9RHOB</name>
<dbReference type="InterPro" id="IPR009839">
    <property type="entry name" value="SseB_N"/>
</dbReference>
<evidence type="ECO:0000313" key="3">
    <source>
        <dbReference type="Proteomes" id="UP000442533"/>
    </source>
</evidence>
<accession>A0A844H5B4</accession>
<dbReference type="AlphaFoldDB" id="A0A844H5B4"/>
<protein>
    <recommendedName>
        <fullName evidence="1">SseB protein N-terminal domain-containing protein</fullName>
    </recommendedName>
</protein>
<dbReference type="Pfam" id="PF07179">
    <property type="entry name" value="SseB"/>
    <property type="match status" value="1"/>
</dbReference>
<evidence type="ECO:0000313" key="2">
    <source>
        <dbReference type="EMBL" id="MTH35215.1"/>
    </source>
</evidence>
<reference evidence="2 3" key="1">
    <citation type="submission" date="2019-11" db="EMBL/GenBank/DDBJ databases">
        <authorList>
            <person name="Dong K."/>
        </authorList>
    </citation>
    <scope>NUCLEOTIDE SEQUENCE [LARGE SCALE GENOMIC DNA]</scope>
    <source>
        <strain evidence="2 3">JCM 17370</strain>
    </source>
</reference>
<proteinExistence type="predicted"/>
<dbReference type="OrthoDB" id="7831317at2"/>
<dbReference type="Proteomes" id="UP000442533">
    <property type="component" value="Unassembled WGS sequence"/>
</dbReference>
<dbReference type="EMBL" id="WMIF01000014">
    <property type="protein sequence ID" value="MTH35215.1"/>
    <property type="molecule type" value="Genomic_DNA"/>
</dbReference>
<feature type="domain" description="SseB protein N-terminal" evidence="1">
    <location>
        <begin position="16"/>
        <end position="115"/>
    </location>
</feature>
<organism evidence="2 3">
    <name type="scientific">Paracoccus limosus</name>
    <dbReference type="NCBI Taxonomy" id="913252"/>
    <lineage>
        <taxon>Bacteria</taxon>
        <taxon>Pseudomonadati</taxon>
        <taxon>Pseudomonadota</taxon>
        <taxon>Alphaproteobacteria</taxon>
        <taxon>Rhodobacterales</taxon>
        <taxon>Paracoccaceae</taxon>
        <taxon>Paracoccus</taxon>
    </lineage>
</organism>
<gene>
    <name evidence="2" type="ORF">GL279_11435</name>
</gene>
<comment type="caution">
    <text evidence="2">The sequence shown here is derived from an EMBL/GenBank/DDBJ whole genome shotgun (WGS) entry which is preliminary data.</text>
</comment>